<dbReference type="GO" id="GO:0030257">
    <property type="term" value="C:type III protein secretion system complex"/>
    <property type="evidence" value="ECO:0007669"/>
    <property type="project" value="InterPro"/>
</dbReference>
<keyword evidence="13" id="KW-0472">Membrane</keyword>
<keyword evidence="11" id="KW-1278">Translocase</keyword>
<keyword evidence="8" id="KW-0375">Hydrogen ion transport</keyword>
<dbReference type="Pfam" id="PF18269">
    <property type="entry name" value="T3SS_ATPase_C"/>
    <property type="match status" value="1"/>
</dbReference>
<evidence type="ECO:0000313" key="18">
    <source>
        <dbReference type="EMBL" id="RCS21561.1"/>
    </source>
</evidence>
<sequence length="428" mass="46220">MALPEMVARLRRKGRTTRSVGPIIRAAGSFGVGEICSITRMAQEPLLAEVIGFVHGEMLLAPYGTPQGISYNSIIMPSQSRFEVPVGEELLGRVLNAWGDPIDGGGSVGRGARYPAYADAPNPMTRPLIDTPFVSGIRAIDGVLTCGEGQRMGIFAAAGGGKSTLISMLARNANCDRCVIALIGERGREVREFIDYQLGPDGMARSIVVVATSDRPVIEQVKAAYSATAIAEFFRDQGEHVLFIMDSLTRFARAQRQLGLSAGEPPTRRGFPPSVFEQLPGLLERSGRSEHGTITAFYTVLVEGDDMNEPVADEARSLLDGHIILSRKLAGAGHYPAIDTISSASRVITNIVTGDHLQAVRKLRALLSKYTELELLVRIGEYISGTDQLGDEALERIDSINAFLQQEADAVSYFDETIANLKWAVGND</sequence>
<dbReference type="OrthoDB" id="9801639at2"/>
<dbReference type="SUPFAM" id="SSF52540">
    <property type="entry name" value="P-loop containing nucleoside triphosphate hydrolases"/>
    <property type="match status" value="1"/>
</dbReference>
<evidence type="ECO:0000256" key="2">
    <source>
        <dbReference type="ARBA" id="ARBA00004496"/>
    </source>
</evidence>
<keyword evidence="10" id="KW-0653">Protein transport</keyword>
<dbReference type="AlphaFoldDB" id="A0A368JX82"/>
<keyword evidence="5" id="KW-1003">Cell membrane</keyword>
<dbReference type="GO" id="GO:0045259">
    <property type="term" value="C:proton-transporting ATP synthase complex"/>
    <property type="evidence" value="ECO:0007669"/>
    <property type="project" value="UniProtKB-KW"/>
</dbReference>
<evidence type="ECO:0000256" key="16">
    <source>
        <dbReference type="ARBA" id="ARBA00026013"/>
    </source>
</evidence>
<dbReference type="FunFam" id="3.40.50.12240:FF:000002">
    <property type="entry name" value="Flagellum-specific ATP synthase FliI"/>
    <property type="match status" value="1"/>
</dbReference>
<evidence type="ECO:0000256" key="10">
    <source>
        <dbReference type="ARBA" id="ARBA00022927"/>
    </source>
</evidence>
<dbReference type="Pfam" id="PF00006">
    <property type="entry name" value="ATP-synt_ab"/>
    <property type="match status" value="1"/>
</dbReference>
<evidence type="ECO:0000256" key="14">
    <source>
        <dbReference type="ARBA" id="ARBA00023196"/>
    </source>
</evidence>
<dbReference type="Gene3D" id="3.40.50.12240">
    <property type="match status" value="1"/>
</dbReference>
<feature type="domain" description="AAA+ ATPase" evidence="17">
    <location>
        <begin position="148"/>
        <end position="329"/>
    </location>
</feature>
<dbReference type="InterPro" id="IPR040627">
    <property type="entry name" value="T3SS_ATPase_C"/>
</dbReference>
<dbReference type="Proteomes" id="UP000253420">
    <property type="component" value="Unassembled WGS sequence"/>
</dbReference>
<evidence type="ECO:0000313" key="19">
    <source>
        <dbReference type="Proteomes" id="UP000253420"/>
    </source>
</evidence>
<evidence type="ECO:0000256" key="3">
    <source>
        <dbReference type="ARBA" id="ARBA00008936"/>
    </source>
</evidence>
<protein>
    <submittedName>
        <fullName evidence="18">FliI/YscN family ATPase</fullName>
    </submittedName>
</protein>
<evidence type="ECO:0000256" key="15">
    <source>
        <dbReference type="ARBA" id="ARBA00023310"/>
    </source>
</evidence>
<keyword evidence="12" id="KW-0406">Ion transport</keyword>
<dbReference type="InterPro" id="IPR027417">
    <property type="entry name" value="P-loop_NTPase"/>
</dbReference>
<accession>A0A368JX82</accession>
<keyword evidence="4" id="KW-0813">Transport</keyword>
<dbReference type="SMART" id="SM00382">
    <property type="entry name" value="AAA"/>
    <property type="match status" value="1"/>
</dbReference>
<dbReference type="NCBIfam" id="TIGR01026">
    <property type="entry name" value="fliI_yscN"/>
    <property type="match status" value="1"/>
</dbReference>
<dbReference type="InterPro" id="IPR003593">
    <property type="entry name" value="AAA+_ATPase"/>
</dbReference>
<keyword evidence="9" id="KW-0067">ATP-binding</keyword>
<keyword evidence="15" id="KW-0066">ATP synthesis</keyword>
<dbReference type="GO" id="GO:0046933">
    <property type="term" value="F:proton-transporting ATP synthase activity, rotational mechanism"/>
    <property type="evidence" value="ECO:0007669"/>
    <property type="project" value="TreeGrafter"/>
</dbReference>
<evidence type="ECO:0000256" key="4">
    <source>
        <dbReference type="ARBA" id="ARBA00022448"/>
    </source>
</evidence>
<dbReference type="PANTHER" id="PTHR15184">
    <property type="entry name" value="ATP SYNTHASE"/>
    <property type="match status" value="1"/>
</dbReference>
<evidence type="ECO:0000259" key="17">
    <source>
        <dbReference type="SMART" id="SM00382"/>
    </source>
</evidence>
<dbReference type="InterPro" id="IPR050053">
    <property type="entry name" value="ATPase_alpha/beta_chains"/>
</dbReference>
<organism evidence="18 19">
    <name type="scientific">Phyllobacterium salinisoli</name>
    <dbReference type="NCBI Taxonomy" id="1899321"/>
    <lineage>
        <taxon>Bacteria</taxon>
        <taxon>Pseudomonadati</taxon>
        <taxon>Pseudomonadota</taxon>
        <taxon>Alphaproteobacteria</taxon>
        <taxon>Hyphomicrobiales</taxon>
        <taxon>Phyllobacteriaceae</taxon>
        <taxon>Phyllobacterium</taxon>
    </lineage>
</organism>
<reference evidence="18 19" key="1">
    <citation type="submission" date="2018-07" db="EMBL/GenBank/DDBJ databases">
        <title>The draft genome of Phyllobacterium salinisoli.</title>
        <authorList>
            <person name="Liu L."/>
            <person name="Li L."/>
            <person name="Zhang X."/>
            <person name="Liang L."/>
        </authorList>
    </citation>
    <scope>NUCLEOTIDE SEQUENCE [LARGE SCALE GENOMIC DNA]</scope>
    <source>
        <strain evidence="18 19">LLAN61</strain>
    </source>
</reference>
<comment type="subunit">
    <text evidence="16">F-type ATPases have 2 components, CF(1) - the catalytic core - and CF(0) - the membrane proton channel. CF(1) has five subunits: alpha(3), beta(3), gamma(1), delta(1), epsilon(1). CF(0) has four main subunits: a(1), b(1), b'(1) and c(9-12).</text>
</comment>
<evidence type="ECO:0000256" key="11">
    <source>
        <dbReference type="ARBA" id="ARBA00022967"/>
    </source>
</evidence>
<keyword evidence="19" id="KW-1185">Reference proteome</keyword>
<dbReference type="PANTHER" id="PTHR15184:SF9">
    <property type="entry name" value="SPI-1 TYPE 3 SECRETION SYSTEM ATPASE"/>
    <property type="match status" value="1"/>
</dbReference>
<dbReference type="GO" id="GO:0030254">
    <property type="term" value="P:protein secretion by the type III secretion system"/>
    <property type="evidence" value="ECO:0007669"/>
    <property type="project" value="InterPro"/>
</dbReference>
<dbReference type="EMBL" id="QOZG01000025">
    <property type="protein sequence ID" value="RCS21561.1"/>
    <property type="molecule type" value="Genomic_DNA"/>
</dbReference>
<name>A0A368JX82_9HYPH</name>
<keyword evidence="14" id="KW-0139">CF(1)</keyword>
<dbReference type="FunFam" id="3.40.50.300:FF:002432">
    <property type="entry name" value="ATP synthase subunit alpha, mitochondrial"/>
    <property type="match status" value="1"/>
</dbReference>
<evidence type="ECO:0000256" key="8">
    <source>
        <dbReference type="ARBA" id="ARBA00022781"/>
    </source>
</evidence>
<evidence type="ECO:0000256" key="6">
    <source>
        <dbReference type="ARBA" id="ARBA00022490"/>
    </source>
</evidence>
<evidence type="ECO:0000256" key="7">
    <source>
        <dbReference type="ARBA" id="ARBA00022741"/>
    </source>
</evidence>
<evidence type="ECO:0000256" key="9">
    <source>
        <dbReference type="ARBA" id="ARBA00022840"/>
    </source>
</evidence>
<dbReference type="InterPro" id="IPR000194">
    <property type="entry name" value="ATPase_F1/V1/A1_a/bsu_nucl-bd"/>
</dbReference>
<comment type="caution">
    <text evidence="18">The sequence shown here is derived from an EMBL/GenBank/DDBJ whole genome shotgun (WGS) entry which is preliminary data.</text>
</comment>
<proteinExistence type="inferred from homology"/>
<dbReference type="GO" id="GO:0005737">
    <property type="term" value="C:cytoplasm"/>
    <property type="evidence" value="ECO:0007669"/>
    <property type="project" value="UniProtKB-SubCell"/>
</dbReference>
<evidence type="ECO:0000256" key="13">
    <source>
        <dbReference type="ARBA" id="ARBA00023136"/>
    </source>
</evidence>
<dbReference type="InterPro" id="IPR005714">
    <property type="entry name" value="ATPase_T3SS_FliI/YscN"/>
</dbReference>
<evidence type="ECO:0000256" key="12">
    <source>
        <dbReference type="ARBA" id="ARBA00023065"/>
    </source>
</evidence>
<dbReference type="CDD" id="cd01136">
    <property type="entry name" value="ATPase_flagellum-secretory_path_III"/>
    <property type="match status" value="1"/>
</dbReference>
<dbReference type="GO" id="GO:0005524">
    <property type="term" value="F:ATP binding"/>
    <property type="evidence" value="ECO:0007669"/>
    <property type="project" value="UniProtKB-KW"/>
</dbReference>
<gene>
    <name evidence="18" type="ORF">DUT91_23260</name>
</gene>
<comment type="subcellular location">
    <subcellularLocation>
        <location evidence="2">Cytoplasm</location>
    </subcellularLocation>
    <subcellularLocation>
        <location evidence="1">Membrane</location>
    </subcellularLocation>
</comment>
<evidence type="ECO:0000256" key="5">
    <source>
        <dbReference type="ARBA" id="ARBA00022475"/>
    </source>
</evidence>
<evidence type="ECO:0000256" key="1">
    <source>
        <dbReference type="ARBA" id="ARBA00004370"/>
    </source>
</evidence>
<keyword evidence="7" id="KW-0547">Nucleotide-binding</keyword>
<comment type="similarity">
    <text evidence="3">Belongs to the ATPase alpha/beta chains family.</text>
</comment>
<keyword evidence="6" id="KW-0963">Cytoplasm</keyword>
<dbReference type="GO" id="GO:0016887">
    <property type="term" value="F:ATP hydrolysis activity"/>
    <property type="evidence" value="ECO:0007669"/>
    <property type="project" value="InterPro"/>
</dbReference>